<dbReference type="GO" id="GO:0015562">
    <property type="term" value="F:efflux transmembrane transporter activity"/>
    <property type="evidence" value="ECO:0007669"/>
    <property type="project" value="InterPro"/>
</dbReference>
<keyword evidence="2" id="KW-0472">Membrane</keyword>
<dbReference type="InterPro" id="IPR010131">
    <property type="entry name" value="MdtP/NodT-like"/>
</dbReference>
<dbReference type="SUPFAM" id="SSF56954">
    <property type="entry name" value="Outer membrane efflux proteins (OEP)"/>
    <property type="match status" value="1"/>
</dbReference>
<evidence type="ECO:0000313" key="4">
    <source>
        <dbReference type="EMBL" id="MBC2777074.1"/>
    </source>
</evidence>
<reference evidence="4 5" key="1">
    <citation type="submission" date="2020-08" db="EMBL/GenBank/DDBJ databases">
        <title>Draft genome sequence of Parasphingopyxis sp. GrpM-11.</title>
        <authorList>
            <person name="Oh J."/>
            <person name="Roh D.-H."/>
        </authorList>
    </citation>
    <scope>NUCLEOTIDE SEQUENCE [LARGE SCALE GENOMIC DNA]</scope>
    <source>
        <strain evidence="4 5">GrpM-11</strain>
    </source>
</reference>
<keyword evidence="2" id="KW-0449">Lipoprotein</keyword>
<comment type="similarity">
    <text evidence="1 2">Belongs to the outer membrane factor (OMF) (TC 1.B.17) family.</text>
</comment>
<dbReference type="PANTHER" id="PTHR30203:SF29">
    <property type="entry name" value="PROTEIN CYAE"/>
    <property type="match status" value="1"/>
</dbReference>
<gene>
    <name evidence="4" type="ORF">H6P80_05500</name>
</gene>
<organism evidence="4 5">
    <name type="scientific">Parasphingopyxis marina</name>
    <dbReference type="NCBI Taxonomy" id="2761622"/>
    <lineage>
        <taxon>Bacteria</taxon>
        <taxon>Pseudomonadati</taxon>
        <taxon>Pseudomonadota</taxon>
        <taxon>Alphaproteobacteria</taxon>
        <taxon>Sphingomonadales</taxon>
        <taxon>Sphingomonadaceae</taxon>
        <taxon>Parasphingopyxis</taxon>
    </lineage>
</organism>
<dbReference type="AlphaFoldDB" id="A0A842HZZ2"/>
<evidence type="ECO:0000256" key="2">
    <source>
        <dbReference type="RuleBase" id="RU362097"/>
    </source>
</evidence>
<comment type="subcellular location">
    <subcellularLocation>
        <location evidence="2">Cell membrane</location>
        <topology evidence="2">Lipid-anchor</topology>
    </subcellularLocation>
</comment>
<dbReference type="NCBIfam" id="TIGR01845">
    <property type="entry name" value="outer_NodT"/>
    <property type="match status" value="1"/>
</dbReference>
<dbReference type="GO" id="GO:0005886">
    <property type="term" value="C:plasma membrane"/>
    <property type="evidence" value="ECO:0007669"/>
    <property type="project" value="UniProtKB-SubCell"/>
</dbReference>
<proteinExistence type="inferred from homology"/>
<dbReference type="Gene3D" id="1.20.1600.10">
    <property type="entry name" value="Outer membrane efflux proteins (OEP)"/>
    <property type="match status" value="1"/>
</dbReference>
<dbReference type="Gene3D" id="2.20.200.10">
    <property type="entry name" value="Outer membrane efflux proteins (OEP)"/>
    <property type="match status" value="1"/>
</dbReference>
<keyword evidence="2" id="KW-0564">Palmitate</keyword>
<dbReference type="Pfam" id="PF02321">
    <property type="entry name" value="OEP"/>
    <property type="match status" value="2"/>
</dbReference>
<evidence type="ECO:0000313" key="5">
    <source>
        <dbReference type="Proteomes" id="UP000564378"/>
    </source>
</evidence>
<sequence>MPREPNIVRGDERFRIPPALTVPIGLLPAGRRRAALCGAVALLIPVAACAPRTAESRPAIMDAVPAEFTSADSAAPVEIDGRWWESFGDPLLESFVERALSGNPSIGQAIERLRQARAAARIEESDLYPQAGATFGAEERGIEGAPSLPARFDLGIDVAWEADIWGRISSESAAARAEYRASAADLQATRQLIAAETARTYLAVVEAQAQVELSTRVLATYDELIRQLNLRVEAGVTPQSLAALAITDQQTARAGLEQRREDYQRLIRRLEILVGDYPDGIDTLAASLPDVPPPPPAGVPAGLLDRRPDVRSARHRIEAAGFRIDAAEASFLPSLTLTGSAGTSAASFAGLFDPLTLVWSIAGRLLQPIFQGGRLRAQLEFREGERNEAIEAYAETALQALFEVETALAVDGIIANQETAFGQAAQAAEQATEISTLRYRAGIESFFNVLESQQRALNARSAFLSARRARLFNRIDLHLAIGGGLEEDPAITLAARNRENADQ</sequence>
<dbReference type="Proteomes" id="UP000564378">
    <property type="component" value="Unassembled WGS sequence"/>
</dbReference>
<keyword evidence="2" id="KW-0812">Transmembrane</keyword>
<dbReference type="EMBL" id="JACJVJ010000001">
    <property type="protein sequence ID" value="MBC2777074.1"/>
    <property type="molecule type" value="Genomic_DNA"/>
</dbReference>
<dbReference type="PANTHER" id="PTHR30203">
    <property type="entry name" value="OUTER MEMBRANE CATION EFFLUX PROTEIN"/>
    <property type="match status" value="1"/>
</dbReference>
<evidence type="ECO:0000256" key="3">
    <source>
        <dbReference type="SAM" id="Coils"/>
    </source>
</evidence>
<comment type="caution">
    <text evidence="4">The sequence shown here is derived from an EMBL/GenBank/DDBJ whole genome shotgun (WGS) entry which is preliminary data.</text>
</comment>
<dbReference type="InterPro" id="IPR003423">
    <property type="entry name" value="OMP_efflux"/>
</dbReference>
<keyword evidence="2" id="KW-1134">Transmembrane beta strand</keyword>
<evidence type="ECO:0000256" key="1">
    <source>
        <dbReference type="ARBA" id="ARBA00007613"/>
    </source>
</evidence>
<protein>
    <submittedName>
        <fullName evidence="4">Efflux transporter outer membrane subunit</fullName>
    </submittedName>
</protein>
<accession>A0A842HZZ2</accession>
<name>A0A842HZZ2_9SPHN</name>
<keyword evidence="3" id="KW-0175">Coiled coil</keyword>
<keyword evidence="5" id="KW-1185">Reference proteome</keyword>
<feature type="coiled-coil region" evidence="3">
    <location>
        <begin position="246"/>
        <end position="273"/>
    </location>
</feature>